<dbReference type="Proteomes" id="UP000254424">
    <property type="component" value="Unassembled WGS sequence"/>
</dbReference>
<evidence type="ECO:0000313" key="4">
    <source>
        <dbReference type="EMBL" id="QUT45081.1"/>
    </source>
</evidence>
<dbReference type="AlphaFoldDB" id="A0A380Z7X9"/>
<evidence type="ECO:0000256" key="1">
    <source>
        <dbReference type="SAM" id="SignalP"/>
    </source>
</evidence>
<accession>A0A380Z7X9</accession>
<dbReference type="EMBL" id="QSLA01000008">
    <property type="protein sequence ID" value="RHF08968.1"/>
    <property type="molecule type" value="Genomic_DNA"/>
</dbReference>
<organism evidence="7 8">
    <name type="scientific">Bacteroides eggerthii</name>
    <dbReference type="NCBI Taxonomy" id="28111"/>
    <lineage>
        <taxon>Bacteria</taxon>
        <taxon>Pseudomonadati</taxon>
        <taxon>Bacteroidota</taxon>
        <taxon>Bacteroidia</taxon>
        <taxon>Bacteroidales</taxon>
        <taxon>Bacteroidaceae</taxon>
        <taxon>Bacteroides</taxon>
    </lineage>
</organism>
<evidence type="ECO:0000313" key="5">
    <source>
        <dbReference type="EMBL" id="RHF08968.1"/>
    </source>
</evidence>
<evidence type="ECO:0000313" key="6">
    <source>
        <dbReference type="EMBL" id="RYT70323.1"/>
    </source>
</evidence>
<reference evidence="5 9" key="2">
    <citation type="submission" date="2018-08" db="EMBL/GenBank/DDBJ databases">
        <title>A genome reference for cultivated species of the human gut microbiota.</title>
        <authorList>
            <person name="Zou Y."/>
            <person name="Xue W."/>
            <person name="Luo G."/>
        </authorList>
    </citation>
    <scope>NUCLEOTIDE SEQUENCE [LARGE SCALE GENOMIC DNA]</scope>
    <source>
        <strain evidence="5 9">AM26-26AC</strain>
    </source>
</reference>
<gene>
    <name evidence="5" type="ORF">DW701_08935</name>
    <name evidence="6" type="ORF">EAJ03_15615</name>
    <name evidence="2" type="ORF">F2Z23_15805</name>
    <name evidence="3" type="ORF">HF841_03855</name>
    <name evidence="4" type="ORF">INE88_01887</name>
    <name evidence="7" type="ORF">NCTC11155_02509</name>
</gene>
<dbReference type="EMBL" id="CP072227">
    <property type="protein sequence ID" value="QUT45081.1"/>
    <property type="molecule type" value="Genomic_DNA"/>
</dbReference>
<evidence type="ECO:0000313" key="3">
    <source>
        <dbReference type="EMBL" id="NME85163.1"/>
    </source>
</evidence>
<evidence type="ECO:0000313" key="2">
    <source>
        <dbReference type="EMBL" id="KAA5270867.1"/>
    </source>
</evidence>
<dbReference type="SUPFAM" id="SSF50939">
    <property type="entry name" value="Sialidases"/>
    <property type="match status" value="1"/>
</dbReference>
<dbReference type="InterPro" id="IPR036278">
    <property type="entry name" value="Sialidase_sf"/>
</dbReference>
<reference evidence="3 12" key="5">
    <citation type="submission" date="2020-04" db="EMBL/GenBank/DDBJ databases">
        <authorList>
            <person name="Hitch T.C.A."/>
            <person name="Wylensek D."/>
            <person name="Clavel T."/>
        </authorList>
    </citation>
    <scope>NUCLEOTIDE SEQUENCE [LARGE SCALE GENOMIC DNA]</scope>
    <source>
        <strain evidence="3 12">WCA3-601-WT-5E</strain>
    </source>
</reference>
<reference evidence="7 8" key="1">
    <citation type="submission" date="2018-06" db="EMBL/GenBank/DDBJ databases">
        <authorList>
            <consortium name="Pathogen Informatics"/>
            <person name="Doyle S."/>
        </authorList>
    </citation>
    <scope>NUCLEOTIDE SEQUENCE [LARGE SCALE GENOMIC DNA]</scope>
    <source>
        <strain evidence="7 8">NCTC11155</strain>
    </source>
</reference>
<dbReference type="STRING" id="483216.BACEGG_03201"/>
<protein>
    <submittedName>
        <fullName evidence="2">Exo-alpha-sialidase</fullName>
    </submittedName>
    <submittedName>
        <fullName evidence="7">Neuraminidase (Sialidase)</fullName>
    </submittedName>
</protein>
<keyword evidence="1" id="KW-0732">Signal</keyword>
<feature type="signal peptide" evidence="1">
    <location>
        <begin position="1"/>
        <end position="21"/>
    </location>
</feature>
<evidence type="ECO:0000313" key="10">
    <source>
        <dbReference type="Proteomes" id="UP000291917"/>
    </source>
</evidence>
<dbReference type="EMBL" id="VVZX01000026">
    <property type="protein sequence ID" value="KAA5270867.1"/>
    <property type="molecule type" value="Genomic_DNA"/>
</dbReference>
<dbReference type="GeneID" id="93069265"/>
<dbReference type="RefSeq" id="WP_004291673.1">
    <property type="nucleotide sequence ID" value="NZ_CABKNQ010000017.1"/>
</dbReference>
<dbReference type="EMBL" id="RCXL01000028">
    <property type="protein sequence ID" value="RYT70323.1"/>
    <property type="molecule type" value="Genomic_DNA"/>
</dbReference>
<dbReference type="Proteomes" id="UP000291917">
    <property type="component" value="Unassembled WGS sequence"/>
</dbReference>
<dbReference type="Proteomes" id="UP000283538">
    <property type="component" value="Unassembled WGS sequence"/>
</dbReference>
<dbReference type="CDD" id="cd15482">
    <property type="entry name" value="Sialidase_non-viral"/>
    <property type="match status" value="1"/>
</dbReference>
<evidence type="ECO:0000313" key="11">
    <source>
        <dbReference type="Proteomes" id="UP000335496"/>
    </source>
</evidence>
<name>A0A380Z7X9_9BACE</name>
<feature type="chain" id="PRO_5044586769" evidence="1">
    <location>
        <begin position="22"/>
        <end position="511"/>
    </location>
</feature>
<dbReference type="Proteomes" id="UP000335496">
    <property type="component" value="Unassembled WGS sequence"/>
</dbReference>
<evidence type="ECO:0000313" key="8">
    <source>
        <dbReference type="Proteomes" id="UP000254424"/>
    </source>
</evidence>
<keyword evidence="11" id="KW-1185">Reference proteome</keyword>
<evidence type="ECO:0000313" key="9">
    <source>
        <dbReference type="Proteomes" id="UP000283538"/>
    </source>
</evidence>
<dbReference type="Proteomes" id="UP000679226">
    <property type="component" value="Chromosome"/>
</dbReference>
<dbReference type="OrthoDB" id="7294637at2"/>
<dbReference type="KEGG" id="beg:INE88_01887"/>
<reference evidence="4" key="6">
    <citation type="journal article" date="2021" name="PLoS Genet.">
        <title>Mobile Type VI secretion system loci of the gut Bacteroidales display extensive intra-ecosystem transfer, multi-species spread and geographical clustering.</title>
        <authorList>
            <person name="Garcia-Bayona L."/>
            <person name="Coyne M.J."/>
            <person name="Comstock L.E."/>
        </authorList>
    </citation>
    <scope>NUCLEOTIDE SEQUENCE</scope>
    <source>
        <strain evidence="4">CL11T00C20</strain>
    </source>
</reference>
<sequence length="511" mass="58421">MRRKILFIALCCLFAGQYVSAQKVFVKGNMTDISMVTPQTELFLKSKLFKFDEGINQHLQGKMFVRRFRHCQSAIKIKSEYPVTVYLAATTPVINKKWKSLNEFFLSGNQKFYLYSYELDNRWVTVPDMNGNSSLLFAPQIERVDLPTVPGTVIYNSDNSDRNFVTDPALAVLPNGDYIAGCRARFSGKTGFVRLYRSTNKGKTWEVLSEIPEVGFYSLFVHDSVLYLMGTKGGFNHMVILRSDDGGRNWTTPIDSKHGLLSGESKSYHSASVPVAYAKGRIWRAMEDNLPKGKRYFRAFMMSAPINANLLDSAAWTRSEALPYDSTWLGTDRTFNGWLEGNAVVTREGNVVDILRIEERNFDGKAAMVRISDDGKQAYFDPQMDIIDLPGASKKFVIRFDSVSNLYWAITNHVFKQDLGKEHCGLLRNRLVLVSSSDLRDWQVRDTLISHDDPHFHGFQYIDWLIEGNDIIAVSRTAFDDKNGLPKRQHDANYLTFHRFKSFRKCLKTKK</sequence>
<reference evidence="2 11" key="3">
    <citation type="journal article" date="2019" name="Nat. Med.">
        <title>A library of human gut bacterial isolates paired with longitudinal multiomics data enables mechanistic microbiome research.</title>
        <authorList>
            <person name="Poyet M."/>
            <person name="Groussin M."/>
            <person name="Gibbons S.M."/>
            <person name="Avila-Pacheco J."/>
            <person name="Jiang X."/>
            <person name="Kearney S.M."/>
            <person name="Perrotta A.R."/>
            <person name="Berdy B."/>
            <person name="Zhao S."/>
            <person name="Lieberman T.D."/>
            <person name="Swanson P.K."/>
            <person name="Smith M."/>
            <person name="Roesemann S."/>
            <person name="Alexander J.E."/>
            <person name="Rich S.A."/>
            <person name="Livny J."/>
            <person name="Vlamakis H."/>
            <person name="Clish C."/>
            <person name="Bullock K."/>
            <person name="Deik A."/>
            <person name="Scott J."/>
            <person name="Pierce K.A."/>
            <person name="Xavier R.J."/>
            <person name="Alm E.J."/>
        </authorList>
    </citation>
    <scope>NUCLEOTIDE SEQUENCE [LARGE SCALE GENOMIC DNA]</scope>
    <source>
        <strain evidence="2 11">BIOML-A1</strain>
    </source>
</reference>
<evidence type="ECO:0000313" key="12">
    <source>
        <dbReference type="Proteomes" id="UP000520291"/>
    </source>
</evidence>
<proteinExistence type="predicted"/>
<dbReference type="Gene3D" id="2.120.10.10">
    <property type="match status" value="1"/>
</dbReference>
<reference evidence="6 10" key="4">
    <citation type="journal article" date="2019" name="Science, e1252229">
        <title>Invertible promoters mediate bacterial phase variation, antibiotic resistance, and host adaptation in the gut.</title>
        <authorList>
            <person name="Jiang X."/>
            <person name="Hall A.B."/>
            <person name="Arthur T.D."/>
            <person name="Plichta D.R."/>
            <person name="Covington C.T."/>
            <person name="Poyet M."/>
            <person name="Crothers J."/>
            <person name="Moses P.L."/>
            <person name="Tolonen A.C."/>
            <person name="Vlamakis H."/>
            <person name="Alm E.J."/>
            <person name="Xavier R.J."/>
        </authorList>
    </citation>
    <scope>NUCLEOTIDE SEQUENCE [LARGE SCALE GENOMIC DNA]</scope>
    <source>
        <strain evidence="10">bj_0095</strain>
        <strain evidence="6">Bj_0095</strain>
    </source>
</reference>
<dbReference type="Proteomes" id="UP000520291">
    <property type="component" value="Unassembled WGS sequence"/>
</dbReference>
<dbReference type="EMBL" id="UFSX01000002">
    <property type="protein sequence ID" value="SUV43119.1"/>
    <property type="molecule type" value="Genomic_DNA"/>
</dbReference>
<dbReference type="EMBL" id="JABAGL010000004">
    <property type="protein sequence ID" value="NME85163.1"/>
    <property type="molecule type" value="Genomic_DNA"/>
</dbReference>
<evidence type="ECO:0000313" key="7">
    <source>
        <dbReference type="EMBL" id="SUV43119.1"/>
    </source>
</evidence>